<protein>
    <submittedName>
        <fullName evidence="4">Transcription antitermination protein NusB</fullName>
    </submittedName>
</protein>
<gene>
    <name evidence="4" type="ORF">ACFQZU_18660</name>
</gene>
<dbReference type="InterPro" id="IPR006027">
    <property type="entry name" value="NusB_RsmB_TIM44"/>
</dbReference>
<dbReference type="Proteomes" id="UP001596956">
    <property type="component" value="Unassembled WGS sequence"/>
</dbReference>
<dbReference type="Gene3D" id="1.10.940.10">
    <property type="entry name" value="NusB-like"/>
    <property type="match status" value="1"/>
</dbReference>
<name>A0ABW3BKP5_9ACTN</name>
<evidence type="ECO:0000256" key="2">
    <source>
        <dbReference type="SAM" id="MobiDB-lite"/>
    </source>
</evidence>
<evidence type="ECO:0000256" key="1">
    <source>
        <dbReference type="ARBA" id="ARBA00022884"/>
    </source>
</evidence>
<organism evidence="4 5">
    <name type="scientific">Streptomonospora algeriensis</name>
    <dbReference type="NCBI Taxonomy" id="995084"/>
    <lineage>
        <taxon>Bacteria</taxon>
        <taxon>Bacillati</taxon>
        <taxon>Actinomycetota</taxon>
        <taxon>Actinomycetes</taxon>
        <taxon>Streptosporangiales</taxon>
        <taxon>Nocardiopsidaceae</taxon>
        <taxon>Streptomonospora</taxon>
    </lineage>
</organism>
<reference evidence="5" key="1">
    <citation type="journal article" date="2019" name="Int. J. Syst. Evol. Microbiol.">
        <title>The Global Catalogue of Microorganisms (GCM) 10K type strain sequencing project: providing services to taxonomists for standard genome sequencing and annotation.</title>
        <authorList>
            <consortium name="The Broad Institute Genomics Platform"/>
            <consortium name="The Broad Institute Genome Sequencing Center for Infectious Disease"/>
            <person name="Wu L."/>
            <person name="Ma J."/>
        </authorList>
    </citation>
    <scope>NUCLEOTIDE SEQUENCE [LARGE SCALE GENOMIC DNA]</scope>
    <source>
        <strain evidence="5">CCUG 63369</strain>
    </source>
</reference>
<feature type="region of interest" description="Disordered" evidence="2">
    <location>
        <begin position="1"/>
        <end position="31"/>
    </location>
</feature>
<evidence type="ECO:0000259" key="3">
    <source>
        <dbReference type="Pfam" id="PF01029"/>
    </source>
</evidence>
<dbReference type="InterPro" id="IPR035926">
    <property type="entry name" value="NusB-like_sf"/>
</dbReference>
<dbReference type="Pfam" id="PF01029">
    <property type="entry name" value="NusB"/>
    <property type="match status" value="1"/>
</dbReference>
<comment type="caution">
    <text evidence="4">The sequence shown here is derived from an EMBL/GenBank/DDBJ whole genome shotgun (WGS) entry which is preliminary data.</text>
</comment>
<keyword evidence="1" id="KW-0694">RNA-binding</keyword>
<feature type="compositionally biased region" description="Low complexity" evidence="2">
    <location>
        <begin position="1"/>
        <end position="10"/>
    </location>
</feature>
<proteinExistence type="predicted"/>
<evidence type="ECO:0000313" key="5">
    <source>
        <dbReference type="Proteomes" id="UP001596956"/>
    </source>
</evidence>
<evidence type="ECO:0000313" key="4">
    <source>
        <dbReference type="EMBL" id="MFD0803329.1"/>
    </source>
</evidence>
<feature type="non-terminal residue" evidence="4">
    <location>
        <position position="172"/>
    </location>
</feature>
<dbReference type="SUPFAM" id="SSF48013">
    <property type="entry name" value="NusB-like"/>
    <property type="match status" value="1"/>
</dbReference>
<accession>A0ABW3BKP5</accession>
<sequence length="172" mass="18538">MSDRSSSPYRSPRKNGGKGGGKGAPPAPKDPARRAAYDVLRAVQDRDAYANLLLPSMLRERGIQGRDAALATELTYGALRRQGTYDAILDACIDRSLQSVDNEVLPVLRLGAHQLLSTAIPPHAAVSATVDLARRVVGHHRGRFANAVLRKVGRRSLEDWTAVVAPDRAADP</sequence>
<dbReference type="EMBL" id="JBHTHR010000838">
    <property type="protein sequence ID" value="MFD0803329.1"/>
    <property type="molecule type" value="Genomic_DNA"/>
</dbReference>
<feature type="domain" description="NusB/RsmB/TIM44" evidence="3">
    <location>
        <begin position="31"/>
        <end position="153"/>
    </location>
</feature>
<keyword evidence="5" id="KW-1185">Reference proteome</keyword>